<evidence type="ECO:0000256" key="1">
    <source>
        <dbReference type="SAM" id="Phobius"/>
    </source>
</evidence>
<keyword evidence="1" id="KW-0812">Transmembrane</keyword>
<feature type="transmembrane region" description="Helical" evidence="1">
    <location>
        <begin position="19"/>
        <end position="41"/>
    </location>
</feature>
<dbReference type="AlphaFoldDB" id="I7GLH3"/>
<keyword evidence="1" id="KW-0472">Membrane</keyword>
<evidence type="ECO:0000313" key="2">
    <source>
        <dbReference type="EMBL" id="BAE89542.1"/>
    </source>
</evidence>
<name>I7GLH3_MACFA</name>
<proteinExistence type="evidence at transcript level"/>
<sequence>MLVNCAFCYLYIKPEQQLVLRTIATLVFALYSIWLYGTYVYQIQKETSALKKNIYIYI</sequence>
<protein>
    <submittedName>
        <fullName evidence="2">Macaca fascicularis brain cDNA clone: QflA-18315, similar to human calpastatin (CAST), transcript variant 2, mRNA, RefSeq: NM_173060.1</fullName>
    </submittedName>
</protein>
<reference evidence="2" key="1">
    <citation type="journal article" date="2007" name="PLoS Biol.">
        <title>Rate of evolution in brain-expressed genes in humans and other primates.</title>
        <authorList>
            <person name="Wang H.-Y."/>
            <person name="Chien H.-C."/>
            <person name="Osada N."/>
            <person name="Hashimoto K."/>
            <person name="Sugano S."/>
            <person name="Gojobori T."/>
            <person name="Chou C.-K."/>
            <person name="Tsai S.-F."/>
            <person name="Wu C.-I."/>
            <person name="Shen C.-K.J."/>
        </authorList>
    </citation>
    <scope>NUCLEOTIDE SEQUENCE</scope>
</reference>
<accession>I7GLH3</accession>
<dbReference type="EMBL" id="AB172480">
    <property type="protein sequence ID" value="BAE89542.1"/>
    <property type="molecule type" value="mRNA"/>
</dbReference>
<keyword evidence="1" id="KW-1133">Transmembrane helix</keyword>
<organism evidence="2">
    <name type="scientific">Macaca fascicularis</name>
    <name type="common">Crab-eating macaque</name>
    <name type="synonym">Cynomolgus monkey</name>
    <dbReference type="NCBI Taxonomy" id="9541"/>
    <lineage>
        <taxon>Eukaryota</taxon>
        <taxon>Metazoa</taxon>
        <taxon>Chordata</taxon>
        <taxon>Craniata</taxon>
        <taxon>Vertebrata</taxon>
        <taxon>Euteleostomi</taxon>
        <taxon>Mammalia</taxon>
        <taxon>Eutheria</taxon>
        <taxon>Euarchontoglires</taxon>
        <taxon>Primates</taxon>
        <taxon>Haplorrhini</taxon>
        <taxon>Catarrhini</taxon>
        <taxon>Cercopithecidae</taxon>
        <taxon>Cercopithecinae</taxon>
        <taxon>Macaca</taxon>
    </lineage>
</organism>